<sequence>MSKMSREQMSIPLHYKQLNKIKMPNQAQPVIIAVHQHINDPLLHDAEPAPPEAHIPLDGIPAPQANQPAAPVIPDQVVEDLFNEEEPPGGNVNPIALQAIEQNLNDAIALQPVANLQHNQAQAVIIAVHQHINDPLLHDADQPAPPKAHLPLDGIPAPQVNQPAAPVIPDQVVEDLFNEEEPPGGNVNPIALQAIEQNLNDAIALQPVANLQHNQAQAVIIAVHQHINDPLLHDAEPAPPEAHLPLDGIPAPQANQPAAPVIPDQVVEDLFNEEEPPGGNVNPIAIQAIEQNLNDAIALQPVANLQHNQAQAVIIAVHQHINDPLLHDADQPAAPEAHLPLDGIPAPQANQPAAPVIPDQVVEDLFNEEEPPGGNVNPIALQAIEQNLNDAIALQPVANLQHNQAQAVIIVVHQHINVHDGDHPAAPEAHLPLEGIPVPQANQPAVIPDQVVEDLFNEEELPGGNVNPFALQAIEQELNEKLVPNIRESRQTPVAAVQSGNLEPPNPYADKPVMSSRYTSLAPVNPFYSKFQQVRHKKLNILRYLT</sequence>
<proteinExistence type="predicted"/>
<dbReference type="AlphaFoldDB" id="A0A166J890"/>
<dbReference type="EMBL" id="LNRQ01000001">
    <property type="protein sequence ID" value="KZN11897.1"/>
    <property type="molecule type" value="Genomic_DNA"/>
</dbReference>
<reference evidence="1" key="1">
    <citation type="journal article" date="2016" name="Nat. Genet.">
        <title>A high-quality carrot genome assembly provides new insights into carotenoid accumulation and asterid genome evolution.</title>
        <authorList>
            <person name="Iorizzo M."/>
            <person name="Ellison S."/>
            <person name="Senalik D."/>
            <person name="Zeng P."/>
            <person name="Satapoomin P."/>
            <person name="Huang J."/>
            <person name="Bowman M."/>
            <person name="Iovene M."/>
            <person name="Sanseverino W."/>
            <person name="Cavagnaro P."/>
            <person name="Yildiz M."/>
            <person name="Macko-Podgorni A."/>
            <person name="Moranska E."/>
            <person name="Grzebelus E."/>
            <person name="Grzebelus D."/>
            <person name="Ashrafi H."/>
            <person name="Zheng Z."/>
            <person name="Cheng S."/>
            <person name="Spooner D."/>
            <person name="Van Deynze A."/>
            <person name="Simon P."/>
        </authorList>
    </citation>
    <scope>NUCLEOTIDE SEQUENCE [LARGE SCALE GENOMIC DNA]</scope>
    <source>
        <tissue evidence="1">Leaf</tissue>
    </source>
</reference>
<comment type="caution">
    <text evidence="1">The sequence shown here is derived from an EMBL/GenBank/DDBJ whole genome shotgun (WGS) entry which is preliminary data.</text>
</comment>
<dbReference type="Gramene" id="KZN11897">
    <property type="protein sequence ID" value="KZN11897"/>
    <property type="gene ID" value="DCAR_004553"/>
</dbReference>
<organism evidence="1">
    <name type="scientific">Daucus carota subsp. sativus</name>
    <name type="common">Carrot</name>
    <dbReference type="NCBI Taxonomy" id="79200"/>
    <lineage>
        <taxon>Eukaryota</taxon>
        <taxon>Viridiplantae</taxon>
        <taxon>Streptophyta</taxon>
        <taxon>Embryophyta</taxon>
        <taxon>Tracheophyta</taxon>
        <taxon>Spermatophyta</taxon>
        <taxon>Magnoliopsida</taxon>
        <taxon>eudicotyledons</taxon>
        <taxon>Gunneridae</taxon>
        <taxon>Pentapetalae</taxon>
        <taxon>asterids</taxon>
        <taxon>campanulids</taxon>
        <taxon>Apiales</taxon>
        <taxon>Apiaceae</taxon>
        <taxon>Apioideae</taxon>
        <taxon>Scandiceae</taxon>
        <taxon>Daucinae</taxon>
        <taxon>Daucus</taxon>
        <taxon>Daucus sect. Daucus</taxon>
    </lineage>
</organism>
<name>A0A166J890_DAUCS</name>
<gene>
    <name evidence="1" type="ORF">DCAR_004553</name>
</gene>
<protein>
    <submittedName>
        <fullName evidence="1">Uncharacterized protein</fullName>
    </submittedName>
</protein>
<accession>A0A166J890</accession>
<evidence type="ECO:0000313" key="1">
    <source>
        <dbReference type="EMBL" id="KZN11897.1"/>
    </source>
</evidence>